<dbReference type="GO" id="GO:0005975">
    <property type="term" value="P:carbohydrate metabolic process"/>
    <property type="evidence" value="ECO:0007669"/>
    <property type="project" value="InterPro"/>
</dbReference>
<dbReference type="OrthoDB" id="9805159at2"/>
<gene>
    <name evidence="2" type="ORF">SAMN05421742_102367</name>
</gene>
<evidence type="ECO:0000313" key="2">
    <source>
        <dbReference type="EMBL" id="SDG76993.1"/>
    </source>
</evidence>
<keyword evidence="3" id="KW-1185">Reference proteome</keyword>
<dbReference type="PANTHER" id="PTHR47786:SF2">
    <property type="entry name" value="GLYCOSYL HYDROLASE FAMILY 13 CATALYTIC DOMAIN-CONTAINING PROTEIN"/>
    <property type="match status" value="1"/>
</dbReference>
<dbReference type="Gene3D" id="3.20.20.80">
    <property type="entry name" value="Glycosidases"/>
    <property type="match status" value="1"/>
</dbReference>
<dbReference type="Pfam" id="PF14701">
    <property type="entry name" value="hDGE_amylase"/>
    <property type="match status" value="1"/>
</dbReference>
<name>A0A1G7WYI4_9PROT</name>
<evidence type="ECO:0000313" key="3">
    <source>
        <dbReference type="Proteomes" id="UP000217076"/>
    </source>
</evidence>
<protein>
    <submittedName>
        <fullName evidence="2">Starch synthase (Maltosyl-transferring)</fullName>
    </submittedName>
</protein>
<dbReference type="AlphaFoldDB" id="A0A1G7WYI4"/>
<dbReference type="PANTHER" id="PTHR47786">
    <property type="entry name" value="ALPHA-1,4-GLUCAN:MALTOSE-1-PHOSPHATE MALTOSYLTRANSFERASE"/>
    <property type="match status" value="1"/>
</dbReference>
<dbReference type="RefSeq" id="WP_092616275.1">
    <property type="nucleotide sequence ID" value="NZ_FNCV01000002.1"/>
</dbReference>
<dbReference type="InterPro" id="IPR006047">
    <property type="entry name" value="GH13_cat_dom"/>
</dbReference>
<dbReference type="SUPFAM" id="SSF51445">
    <property type="entry name" value="(Trans)glycosidases"/>
    <property type="match status" value="1"/>
</dbReference>
<accession>A0A1G7WYI4</accession>
<dbReference type="InterPro" id="IPR017853">
    <property type="entry name" value="GH"/>
</dbReference>
<dbReference type="Proteomes" id="UP000217076">
    <property type="component" value="Unassembled WGS sequence"/>
</dbReference>
<dbReference type="InterPro" id="IPR032792">
    <property type="entry name" value="AGL_glucanoTrfase"/>
</dbReference>
<dbReference type="SMART" id="SM00642">
    <property type="entry name" value="Aamy"/>
    <property type="match status" value="1"/>
</dbReference>
<evidence type="ECO:0000259" key="1">
    <source>
        <dbReference type="SMART" id="SM00642"/>
    </source>
</evidence>
<proteinExistence type="predicted"/>
<dbReference type="EMBL" id="FNCV01000002">
    <property type="protein sequence ID" value="SDG76993.1"/>
    <property type="molecule type" value="Genomic_DNA"/>
</dbReference>
<sequence>MRLAGLPGGVSPGPRLYNLFPLLAGPMAGWADHFARIAAMDFDWVYLNPISYPGFSGSLYAVKDERRLHPLLKGDDPRPDGQIIAAMVAEAHERGLKVMLDLVINHASRDSLLAEAHPEWFVRDARGGLVSPHAADPNDPDNPDKRTVWGDLAEFDLSPGPARQALVGHFADLVGWLVGLGVDGFRCDAAYKVPAEVWAGVIGAARRANPETRFFAETLGCATEEVAALAPAGFDMLFNSACWWDFRADWFLDIYAEQRTIAPSVAFPESHDTERFAATLADLDPEAAAARAVWQYLYAASVSSGVMLPVGYELGFARRLDVVGSRPGQWEVPRFDISAAIGAINRAKASHLALSAEVPMRRLDSPTGVVGLLRQSEFDPDWALIVINPSGNGPWSLDYDDPDDPLARRAAQGGEPLTAMPEGPWKPTAEAPLLDLADGEVRLFVGP</sequence>
<reference evidence="3" key="1">
    <citation type="submission" date="2016-10" db="EMBL/GenBank/DDBJ databases">
        <authorList>
            <person name="Varghese N."/>
            <person name="Submissions S."/>
        </authorList>
    </citation>
    <scope>NUCLEOTIDE SEQUENCE [LARGE SCALE GENOMIC DNA]</scope>
    <source>
        <strain evidence="3">930I</strain>
    </source>
</reference>
<organism evidence="2 3">
    <name type="scientific">Roseospirillum parvum</name>
    <dbReference type="NCBI Taxonomy" id="83401"/>
    <lineage>
        <taxon>Bacteria</taxon>
        <taxon>Pseudomonadati</taxon>
        <taxon>Pseudomonadota</taxon>
        <taxon>Alphaproteobacteria</taxon>
        <taxon>Rhodospirillales</taxon>
        <taxon>Rhodospirillaceae</taxon>
        <taxon>Roseospirillum</taxon>
    </lineage>
</organism>
<feature type="domain" description="Glycosyl hydrolase family 13 catalytic" evidence="1">
    <location>
        <begin position="27"/>
        <end position="344"/>
    </location>
</feature>
<dbReference type="STRING" id="83401.SAMN05421742_102367"/>